<dbReference type="Pfam" id="PF22942">
    <property type="entry name" value="DUF7025"/>
    <property type="match status" value="1"/>
</dbReference>
<dbReference type="GO" id="GO:0005524">
    <property type="term" value="F:ATP binding"/>
    <property type="evidence" value="ECO:0007669"/>
    <property type="project" value="InterPro"/>
</dbReference>
<name>A0A9P4VQQ2_9PEZI</name>
<protein>
    <submittedName>
        <fullName evidence="3">P-loop containing nucleoside triphosphate hydrolase protein</fullName>
    </submittedName>
</protein>
<organism evidence="3 4">
    <name type="scientific">Patellaria atrata CBS 101060</name>
    <dbReference type="NCBI Taxonomy" id="1346257"/>
    <lineage>
        <taxon>Eukaryota</taxon>
        <taxon>Fungi</taxon>
        <taxon>Dikarya</taxon>
        <taxon>Ascomycota</taxon>
        <taxon>Pezizomycotina</taxon>
        <taxon>Dothideomycetes</taxon>
        <taxon>Dothideomycetes incertae sedis</taxon>
        <taxon>Patellariales</taxon>
        <taxon>Patellariaceae</taxon>
        <taxon>Patellaria</taxon>
    </lineage>
</organism>
<dbReference type="Pfam" id="PF00004">
    <property type="entry name" value="AAA"/>
    <property type="match status" value="1"/>
</dbReference>
<feature type="domain" description="AAA+ ATPase" evidence="2">
    <location>
        <begin position="504"/>
        <end position="633"/>
    </location>
</feature>
<evidence type="ECO:0000259" key="2">
    <source>
        <dbReference type="SMART" id="SM00382"/>
    </source>
</evidence>
<dbReference type="CDD" id="cd19481">
    <property type="entry name" value="RecA-like_protease"/>
    <property type="match status" value="1"/>
</dbReference>
<accession>A0A9P4VQQ2</accession>
<dbReference type="Gene3D" id="3.40.50.300">
    <property type="entry name" value="P-loop containing nucleotide triphosphate hydrolases"/>
    <property type="match status" value="1"/>
</dbReference>
<feature type="compositionally biased region" description="Polar residues" evidence="1">
    <location>
        <begin position="33"/>
        <end position="42"/>
    </location>
</feature>
<dbReference type="InterPro" id="IPR027417">
    <property type="entry name" value="P-loop_NTPase"/>
</dbReference>
<keyword evidence="3" id="KW-0378">Hydrolase</keyword>
<evidence type="ECO:0000313" key="4">
    <source>
        <dbReference type="Proteomes" id="UP000799429"/>
    </source>
</evidence>
<reference evidence="3" key="1">
    <citation type="journal article" date="2020" name="Stud. Mycol.">
        <title>101 Dothideomycetes genomes: a test case for predicting lifestyles and emergence of pathogens.</title>
        <authorList>
            <person name="Haridas S."/>
            <person name="Albert R."/>
            <person name="Binder M."/>
            <person name="Bloem J."/>
            <person name="Labutti K."/>
            <person name="Salamov A."/>
            <person name="Andreopoulos B."/>
            <person name="Baker S."/>
            <person name="Barry K."/>
            <person name="Bills G."/>
            <person name="Bluhm B."/>
            <person name="Cannon C."/>
            <person name="Castanera R."/>
            <person name="Culley D."/>
            <person name="Daum C."/>
            <person name="Ezra D."/>
            <person name="Gonzalez J."/>
            <person name="Henrissat B."/>
            <person name="Kuo A."/>
            <person name="Liang C."/>
            <person name="Lipzen A."/>
            <person name="Lutzoni F."/>
            <person name="Magnuson J."/>
            <person name="Mondo S."/>
            <person name="Nolan M."/>
            <person name="Ohm R."/>
            <person name="Pangilinan J."/>
            <person name="Park H.-J."/>
            <person name="Ramirez L."/>
            <person name="Alfaro M."/>
            <person name="Sun H."/>
            <person name="Tritt A."/>
            <person name="Yoshinaga Y."/>
            <person name="Zwiers L.-H."/>
            <person name="Turgeon B."/>
            <person name="Goodwin S."/>
            <person name="Spatafora J."/>
            <person name="Crous P."/>
            <person name="Grigoriev I."/>
        </authorList>
    </citation>
    <scope>NUCLEOTIDE SEQUENCE</scope>
    <source>
        <strain evidence="3">CBS 101060</strain>
    </source>
</reference>
<feature type="compositionally biased region" description="Low complexity" evidence="1">
    <location>
        <begin position="20"/>
        <end position="32"/>
    </location>
</feature>
<dbReference type="InterPro" id="IPR003593">
    <property type="entry name" value="AAA+_ATPase"/>
</dbReference>
<proteinExistence type="predicted"/>
<dbReference type="OrthoDB" id="10042665at2759"/>
<dbReference type="GO" id="GO:0016887">
    <property type="term" value="F:ATP hydrolysis activity"/>
    <property type="evidence" value="ECO:0007669"/>
    <property type="project" value="InterPro"/>
</dbReference>
<sequence>MDSDQTRRSQIALPLRRGSSHSQSSSHDSNQDYTLITVSNSQDGRETDIQSVDVPPLSEILDRLPKVQLQHANAVEENGEPDIGSKAETQELYEGGFKCVCCINWVDTFPEDIKAQIEEKKESQKYALVVRKKKGHADQKALEMHSIVIQSPLLKKTLSEIFEGFDGITATLKNLIFHAPFHAFFYRWERINRAVEELEDPEALKHLQLLHAAIGQDMRETTSLKEDLLKHGVMTYNFLWTLYEPGTLLYALRDGQHRFYRLVRSEYCDQDRDRCYNLHCTYVDYDGIQYGCAPIEIRINYFSGTVSVTDLPVYPAEFVPGYEEVKQECLERGRKIVSMSGHYYGSYEGMMYQPGFQGYGEDAKRQINGRVMVDAEMYCRWNPGQKVILAPLDAKCFLPGLAIPSNNNGGHAQDRYSNSAPIIENVELTEEQLLLCSPMVRGYCMTSKTWGRFYVDFIQEVKWNEDAFPSLVLPNDYKELILTFAESHLQNKSFFDDVIEGKGQGIIILLSGEPGVGKTLTAESLAEKMRLPLYTIGAASLGSDAPSVEDSFAQILELATKWSAVLLLDESDVFLETRSSAPTDLERNKLVSVFLRLLEYYRGILFLTTNRIESFDSAFQSRIHLTINYPNLSDASRLLIWRKLISRSKDLPSVITDDELERLASIDINGREIKNVVKTAQLLARRHERALCVQDVYTVMRITQMVRWIPDAKGEMRWRRRRAALDDDDASEISDSF</sequence>
<gene>
    <name evidence="3" type="ORF">M501DRAFT_932218</name>
</gene>
<dbReference type="InterPro" id="IPR054289">
    <property type="entry name" value="DUF7025"/>
</dbReference>
<evidence type="ECO:0000256" key="1">
    <source>
        <dbReference type="SAM" id="MobiDB-lite"/>
    </source>
</evidence>
<dbReference type="PANTHER" id="PTHR46411">
    <property type="entry name" value="FAMILY ATPASE, PUTATIVE-RELATED"/>
    <property type="match status" value="1"/>
</dbReference>
<comment type="caution">
    <text evidence="3">The sequence shown here is derived from an EMBL/GenBank/DDBJ whole genome shotgun (WGS) entry which is preliminary data.</text>
</comment>
<dbReference type="InterPro" id="IPR003959">
    <property type="entry name" value="ATPase_AAA_core"/>
</dbReference>
<dbReference type="PANTHER" id="PTHR46411:SF3">
    <property type="entry name" value="AAA+ ATPASE DOMAIN-CONTAINING PROTEIN"/>
    <property type="match status" value="1"/>
</dbReference>
<dbReference type="SUPFAM" id="SSF52540">
    <property type="entry name" value="P-loop containing nucleoside triphosphate hydrolases"/>
    <property type="match status" value="1"/>
</dbReference>
<evidence type="ECO:0000313" key="3">
    <source>
        <dbReference type="EMBL" id="KAF2840103.1"/>
    </source>
</evidence>
<dbReference type="Proteomes" id="UP000799429">
    <property type="component" value="Unassembled WGS sequence"/>
</dbReference>
<dbReference type="AlphaFoldDB" id="A0A9P4VQQ2"/>
<dbReference type="SMART" id="SM00382">
    <property type="entry name" value="AAA"/>
    <property type="match status" value="1"/>
</dbReference>
<keyword evidence="4" id="KW-1185">Reference proteome</keyword>
<dbReference type="EMBL" id="MU006093">
    <property type="protein sequence ID" value="KAF2840103.1"/>
    <property type="molecule type" value="Genomic_DNA"/>
</dbReference>
<feature type="region of interest" description="Disordered" evidence="1">
    <location>
        <begin position="1"/>
        <end position="49"/>
    </location>
</feature>